<dbReference type="SUPFAM" id="SSF81901">
    <property type="entry name" value="HCP-like"/>
    <property type="match status" value="1"/>
</dbReference>
<comment type="caution">
    <text evidence="1">The sequence shown here is derived from an EMBL/GenBank/DDBJ whole genome shotgun (WGS) entry which is preliminary data.</text>
</comment>
<protein>
    <recommendedName>
        <fullName evidence="3">Sel1 repeat family protein</fullName>
    </recommendedName>
</protein>
<dbReference type="InterPro" id="IPR011990">
    <property type="entry name" value="TPR-like_helical_dom_sf"/>
</dbReference>
<dbReference type="Gene3D" id="1.25.40.10">
    <property type="entry name" value="Tetratricopeptide repeat domain"/>
    <property type="match status" value="1"/>
</dbReference>
<gene>
    <name evidence="1" type="ORF">ABB30_15345</name>
</gene>
<sequence length="124" mass="14081">MDESQLDRLRQDADGGDAEAAFRVALHFSSEDNPEQYQSWTHRAAQLGHAVAQYNVWFYLRDSHICSEQLEALAWLESSAAQGVREAEEHLQSFQQQVAPCQVPPNNACMDSPVKSWRHDVVKL</sequence>
<evidence type="ECO:0000313" key="2">
    <source>
        <dbReference type="Proteomes" id="UP000050956"/>
    </source>
</evidence>
<dbReference type="EMBL" id="LDJM01000069">
    <property type="protein sequence ID" value="KRG73372.1"/>
    <property type="molecule type" value="Genomic_DNA"/>
</dbReference>
<reference evidence="1 2" key="1">
    <citation type="submission" date="2015-05" db="EMBL/GenBank/DDBJ databases">
        <title>Genome sequencing and analysis of members of genus Stenotrophomonas.</title>
        <authorList>
            <person name="Patil P.P."/>
            <person name="Midha S."/>
            <person name="Patil P.B."/>
        </authorList>
    </citation>
    <scope>NUCLEOTIDE SEQUENCE [LARGE SCALE GENOMIC DNA]</scope>
    <source>
        <strain evidence="1 2">DSM 24757</strain>
    </source>
</reference>
<evidence type="ECO:0008006" key="3">
    <source>
        <dbReference type="Google" id="ProtNLM"/>
    </source>
</evidence>
<dbReference type="AlphaFoldDB" id="A0A0R0CTX3"/>
<dbReference type="PATRIC" id="fig|336566.3.peg.2814"/>
<evidence type="ECO:0000313" key="1">
    <source>
        <dbReference type="EMBL" id="KRG73372.1"/>
    </source>
</evidence>
<dbReference type="Proteomes" id="UP000050956">
    <property type="component" value="Unassembled WGS sequence"/>
</dbReference>
<proteinExistence type="predicted"/>
<name>A0A0R0CTX3_9GAMM</name>
<accession>A0A0R0CTX3</accession>
<organism evidence="1 2">
    <name type="scientific">Stenotrophomonas ginsengisoli</name>
    <dbReference type="NCBI Taxonomy" id="336566"/>
    <lineage>
        <taxon>Bacteria</taxon>
        <taxon>Pseudomonadati</taxon>
        <taxon>Pseudomonadota</taxon>
        <taxon>Gammaproteobacteria</taxon>
        <taxon>Lysobacterales</taxon>
        <taxon>Lysobacteraceae</taxon>
        <taxon>Stenotrophomonas</taxon>
    </lineage>
</organism>
<keyword evidence="2" id="KW-1185">Reference proteome</keyword>